<dbReference type="EMBL" id="LAZR01063540">
    <property type="protein sequence ID" value="KKK59318.1"/>
    <property type="molecule type" value="Genomic_DNA"/>
</dbReference>
<protein>
    <submittedName>
        <fullName evidence="1">Uncharacterized protein</fullName>
    </submittedName>
</protein>
<sequence>MGRIREANSKTAFDMTFKIEQANAVPVAEANVQRIVGSDPTIRLYRGITKEGSEFPRTSQGPGSWWSTDPGRAERFAGRDGTVFSLDAKASELANPRTGSKRR</sequence>
<evidence type="ECO:0000313" key="1">
    <source>
        <dbReference type="EMBL" id="KKK59318.1"/>
    </source>
</evidence>
<accession>A0A0F8WRL2</accession>
<dbReference type="AlphaFoldDB" id="A0A0F8WRL2"/>
<reference evidence="1" key="1">
    <citation type="journal article" date="2015" name="Nature">
        <title>Complex archaea that bridge the gap between prokaryotes and eukaryotes.</title>
        <authorList>
            <person name="Spang A."/>
            <person name="Saw J.H."/>
            <person name="Jorgensen S.L."/>
            <person name="Zaremba-Niedzwiedzka K."/>
            <person name="Martijn J."/>
            <person name="Lind A.E."/>
            <person name="van Eijk R."/>
            <person name="Schleper C."/>
            <person name="Guy L."/>
            <person name="Ettema T.J."/>
        </authorList>
    </citation>
    <scope>NUCLEOTIDE SEQUENCE</scope>
</reference>
<comment type="caution">
    <text evidence="1">The sequence shown here is derived from an EMBL/GenBank/DDBJ whole genome shotgun (WGS) entry which is preliminary data.</text>
</comment>
<organism evidence="1">
    <name type="scientific">marine sediment metagenome</name>
    <dbReference type="NCBI Taxonomy" id="412755"/>
    <lineage>
        <taxon>unclassified sequences</taxon>
        <taxon>metagenomes</taxon>
        <taxon>ecological metagenomes</taxon>
    </lineage>
</organism>
<gene>
    <name evidence="1" type="ORF">LCGC14_3035580</name>
</gene>
<name>A0A0F8WRL2_9ZZZZ</name>
<proteinExistence type="predicted"/>